<evidence type="ECO:0000256" key="2">
    <source>
        <dbReference type="ARBA" id="ARBA00022670"/>
    </source>
</evidence>
<evidence type="ECO:0000313" key="7">
    <source>
        <dbReference type="EMBL" id="EQC25319.1"/>
    </source>
</evidence>
<dbReference type="GO" id="GO:0006508">
    <property type="term" value="P:proteolysis"/>
    <property type="evidence" value="ECO:0007669"/>
    <property type="project" value="UniProtKB-KW"/>
</dbReference>
<evidence type="ECO:0000256" key="6">
    <source>
        <dbReference type="SAM" id="MobiDB-lite"/>
    </source>
</evidence>
<proteinExistence type="inferred from homology"/>
<dbReference type="GO" id="GO:0070008">
    <property type="term" value="F:serine-type exopeptidase activity"/>
    <property type="evidence" value="ECO:0007669"/>
    <property type="project" value="InterPro"/>
</dbReference>
<dbReference type="SUPFAM" id="SSF53474">
    <property type="entry name" value="alpha/beta-Hydrolases"/>
    <property type="match status" value="2"/>
</dbReference>
<name>T0PIW8_SAPDV</name>
<dbReference type="InterPro" id="IPR008758">
    <property type="entry name" value="Peptidase_S28"/>
</dbReference>
<gene>
    <name evidence="7" type="ORF">SDRG_16815</name>
</gene>
<evidence type="ECO:0000313" key="8">
    <source>
        <dbReference type="Proteomes" id="UP000030762"/>
    </source>
</evidence>
<sequence length="543" mass="59188">MTGSRNGSHLRIPSPSRRTMESAPLLHPPSAPSSASYTKPLALGLAVASLVSIALLGSSASPQVPHANLPALSLSSSSKVTPESFTGDLRDRCNVSFLEQNLDHFTASHGTYQQRYFACAEHWTPGTGPIFFYTGNEGDVEMYLTHTGLMWENAADFGAMLVFAEHRYFGQSIPFNGTFSKENMRFLSVEQALGDYAVLVEHVKEAYNVSRDSALITFGGSYGGMLAAWFRQKYPYLVDGAIAASAPLLAFEGESPPIDNEAFSRIVTFGATPAAGSSANCVPNIRQASAAVRAAATTPEGRQSLKSALQLCYAPTTEAEATSLVDLFTGVFGDLAMGNYPYPSSYIAENLPGYPYRAACEHLAPDFANDTSRLLNGIKDAAGVLFNSTGTLRCYDWNATAPVQTENFWSYLWCSEMYMPFDQNGVDDFFPVSFHNETRDAAQCLENWGVELRPRWANTVFGGVDGLKYSSNIVFSNGNYDPWSGYGVLASLSDSLIAVEIDGGAHHLDLMFSNPLDPVSVVKARKLELHQIRRWIHEKKANK</sequence>
<evidence type="ECO:0000256" key="1">
    <source>
        <dbReference type="ARBA" id="ARBA00011079"/>
    </source>
</evidence>
<dbReference type="RefSeq" id="XP_008621257.1">
    <property type="nucleotide sequence ID" value="XM_008623035.1"/>
</dbReference>
<comment type="similarity">
    <text evidence="1">Belongs to the peptidase S28 family.</text>
</comment>
<dbReference type="InParanoid" id="T0PIW8"/>
<dbReference type="OrthoDB" id="2130629at2759"/>
<dbReference type="GO" id="GO:0008239">
    <property type="term" value="F:dipeptidyl-peptidase activity"/>
    <property type="evidence" value="ECO:0007669"/>
    <property type="project" value="TreeGrafter"/>
</dbReference>
<dbReference type="InterPro" id="IPR042269">
    <property type="entry name" value="Ser_carbopepase_S28_SKS"/>
</dbReference>
<dbReference type="OMA" id="ELYMPMS"/>
<dbReference type="InterPro" id="IPR029058">
    <property type="entry name" value="AB_hydrolase_fold"/>
</dbReference>
<accession>T0PIW8</accession>
<dbReference type="AlphaFoldDB" id="T0PIW8"/>
<protein>
    <recommendedName>
        <fullName evidence="9">Lysosomal Pro-X carboxypeptidase</fullName>
    </recommendedName>
</protein>
<dbReference type="Pfam" id="PF05577">
    <property type="entry name" value="Peptidase_S28"/>
    <property type="match status" value="1"/>
</dbReference>
<dbReference type="Gene3D" id="1.20.120.980">
    <property type="entry name" value="Serine carboxypeptidase S28, SKS domain"/>
    <property type="match status" value="1"/>
</dbReference>
<dbReference type="PANTHER" id="PTHR11010:SF120">
    <property type="entry name" value="LYSOSOMAL PRO-X CARBOXYPEPTIDASE"/>
    <property type="match status" value="1"/>
</dbReference>
<evidence type="ECO:0000256" key="3">
    <source>
        <dbReference type="ARBA" id="ARBA00022729"/>
    </source>
</evidence>
<evidence type="ECO:0000256" key="4">
    <source>
        <dbReference type="ARBA" id="ARBA00022801"/>
    </source>
</evidence>
<keyword evidence="8" id="KW-1185">Reference proteome</keyword>
<evidence type="ECO:0008006" key="9">
    <source>
        <dbReference type="Google" id="ProtNLM"/>
    </source>
</evidence>
<reference evidence="7 8" key="1">
    <citation type="submission" date="2012-04" db="EMBL/GenBank/DDBJ databases">
        <title>The Genome Sequence of Saprolegnia declina VS20.</title>
        <authorList>
            <consortium name="The Broad Institute Genome Sequencing Platform"/>
            <person name="Russ C."/>
            <person name="Nusbaum C."/>
            <person name="Tyler B."/>
            <person name="van West P."/>
            <person name="Dieguez-Uribeondo J."/>
            <person name="de Bruijn I."/>
            <person name="Tripathy S."/>
            <person name="Jiang R."/>
            <person name="Young S.K."/>
            <person name="Zeng Q."/>
            <person name="Gargeya S."/>
            <person name="Fitzgerald M."/>
            <person name="Haas B."/>
            <person name="Abouelleil A."/>
            <person name="Alvarado L."/>
            <person name="Arachchi H.M."/>
            <person name="Berlin A."/>
            <person name="Chapman S.B."/>
            <person name="Goldberg J."/>
            <person name="Griggs A."/>
            <person name="Gujja S."/>
            <person name="Hansen M."/>
            <person name="Howarth C."/>
            <person name="Imamovic A."/>
            <person name="Larimer J."/>
            <person name="McCowen C."/>
            <person name="Montmayeur A."/>
            <person name="Murphy C."/>
            <person name="Neiman D."/>
            <person name="Pearson M."/>
            <person name="Priest M."/>
            <person name="Roberts A."/>
            <person name="Saif S."/>
            <person name="Shea T."/>
            <person name="Sisk P."/>
            <person name="Sykes S."/>
            <person name="Wortman J."/>
            <person name="Nusbaum C."/>
            <person name="Birren B."/>
        </authorList>
    </citation>
    <scope>NUCLEOTIDE SEQUENCE [LARGE SCALE GENOMIC DNA]</scope>
    <source>
        <strain evidence="7 8">VS20</strain>
    </source>
</reference>
<dbReference type="PANTHER" id="PTHR11010">
    <property type="entry name" value="PROTEASE S28 PRO-X CARBOXYPEPTIDASE-RELATED"/>
    <property type="match status" value="1"/>
</dbReference>
<feature type="region of interest" description="Disordered" evidence="6">
    <location>
        <begin position="1"/>
        <end position="31"/>
    </location>
</feature>
<dbReference type="eggNOG" id="KOG2183">
    <property type="taxonomic scope" value="Eukaryota"/>
</dbReference>
<dbReference type="VEuPathDB" id="FungiDB:SDRG_16815"/>
<organism evidence="7 8">
    <name type="scientific">Saprolegnia diclina (strain VS20)</name>
    <dbReference type="NCBI Taxonomy" id="1156394"/>
    <lineage>
        <taxon>Eukaryota</taxon>
        <taxon>Sar</taxon>
        <taxon>Stramenopiles</taxon>
        <taxon>Oomycota</taxon>
        <taxon>Saprolegniomycetes</taxon>
        <taxon>Saprolegniales</taxon>
        <taxon>Saprolegniaceae</taxon>
        <taxon>Saprolegnia</taxon>
    </lineage>
</organism>
<dbReference type="Gene3D" id="3.40.50.1820">
    <property type="entry name" value="alpha/beta hydrolase"/>
    <property type="match status" value="1"/>
</dbReference>
<keyword evidence="2" id="KW-0645">Protease</keyword>
<evidence type="ECO:0000256" key="5">
    <source>
        <dbReference type="ARBA" id="ARBA00023180"/>
    </source>
</evidence>
<keyword evidence="5" id="KW-0325">Glycoprotein</keyword>
<dbReference type="STRING" id="1156394.T0PIW8"/>
<dbReference type="EMBL" id="JH767285">
    <property type="protein sequence ID" value="EQC25319.1"/>
    <property type="molecule type" value="Genomic_DNA"/>
</dbReference>
<keyword evidence="4" id="KW-0378">Hydrolase</keyword>
<dbReference type="GeneID" id="19957542"/>
<dbReference type="Proteomes" id="UP000030762">
    <property type="component" value="Unassembled WGS sequence"/>
</dbReference>
<keyword evidence="3" id="KW-0732">Signal</keyword>